<dbReference type="AlphaFoldDB" id="A0A2T1A3Y8"/>
<keyword evidence="3" id="KW-1185">Reference proteome</keyword>
<name>A0A2T1A3Y8_9ACTN</name>
<dbReference type="EMBL" id="PVUE01000003">
    <property type="protein sequence ID" value="PRZ43197.1"/>
    <property type="molecule type" value="Genomic_DNA"/>
</dbReference>
<feature type="compositionally biased region" description="Gly residues" evidence="1">
    <location>
        <begin position="1"/>
        <end position="12"/>
    </location>
</feature>
<evidence type="ECO:0000313" key="2">
    <source>
        <dbReference type="EMBL" id="PRZ43197.1"/>
    </source>
</evidence>
<feature type="compositionally biased region" description="Low complexity" evidence="1">
    <location>
        <begin position="13"/>
        <end position="47"/>
    </location>
</feature>
<organism evidence="2 3">
    <name type="scientific">Antricoccus suffuscus</name>
    <dbReference type="NCBI Taxonomy" id="1629062"/>
    <lineage>
        <taxon>Bacteria</taxon>
        <taxon>Bacillati</taxon>
        <taxon>Actinomycetota</taxon>
        <taxon>Actinomycetes</taxon>
        <taxon>Geodermatophilales</taxon>
        <taxon>Antricoccaceae</taxon>
        <taxon>Antricoccus</taxon>
    </lineage>
</organism>
<feature type="region of interest" description="Disordered" evidence="1">
    <location>
        <begin position="111"/>
        <end position="130"/>
    </location>
</feature>
<protein>
    <submittedName>
        <fullName evidence="2">Uncharacterized protein</fullName>
    </submittedName>
</protein>
<reference evidence="2 3" key="1">
    <citation type="submission" date="2018-03" db="EMBL/GenBank/DDBJ databases">
        <title>Genomic Encyclopedia of Archaeal and Bacterial Type Strains, Phase II (KMG-II): from individual species to whole genera.</title>
        <authorList>
            <person name="Goeker M."/>
        </authorList>
    </citation>
    <scope>NUCLEOTIDE SEQUENCE [LARGE SCALE GENOMIC DNA]</scope>
    <source>
        <strain evidence="2 3">DSM 100065</strain>
    </source>
</reference>
<comment type="caution">
    <text evidence="2">The sequence shown here is derived from an EMBL/GenBank/DDBJ whole genome shotgun (WGS) entry which is preliminary data.</text>
</comment>
<sequence length="130" mass="12387">MQATGAAGGGAAVCGPGAVGAADPAGASAPDDIAEAEGTAESAGEAGPPLAAADPDTDGSDEAVDEAVDDEEDAADAAALAGVPDPAKPIWAAPQKIRASATIRPASAMARRRQYTAGCSGPTGDSTIEN</sequence>
<gene>
    <name evidence="2" type="ORF">CLV47_103255</name>
</gene>
<feature type="region of interest" description="Disordered" evidence="1">
    <location>
        <begin position="1"/>
        <end position="75"/>
    </location>
</feature>
<dbReference type="Proteomes" id="UP000237752">
    <property type="component" value="Unassembled WGS sequence"/>
</dbReference>
<evidence type="ECO:0000256" key="1">
    <source>
        <dbReference type="SAM" id="MobiDB-lite"/>
    </source>
</evidence>
<feature type="compositionally biased region" description="Acidic residues" evidence="1">
    <location>
        <begin position="55"/>
        <end position="75"/>
    </location>
</feature>
<accession>A0A2T1A3Y8</accession>
<proteinExistence type="predicted"/>
<dbReference type="RefSeq" id="WP_106348149.1">
    <property type="nucleotide sequence ID" value="NZ_PVUE01000003.1"/>
</dbReference>
<evidence type="ECO:0000313" key="3">
    <source>
        <dbReference type="Proteomes" id="UP000237752"/>
    </source>
</evidence>